<proteinExistence type="inferred from homology"/>
<evidence type="ECO:0000256" key="6">
    <source>
        <dbReference type="HAMAP-Rule" id="MF_01345"/>
    </source>
</evidence>
<sequence>MLKKIKILKGCVSSNKMDKSAVVCVERLVKHKFYGKFVKRTTKLHVHDQDNKCNIGDIVEISECKPISKTKSWILLKIVKKNLELL</sequence>
<dbReference type="Gene3D" id="2.40.50.140">
    <property type="entry name" value="Nucleic acid-binding proteins"/>
    <property type="match status" value="1"/>
</dbReference>
<keyword evidence="2 6" id="KW-0699">rRNA-binding</keyword>
<keyword evidence="4 6" id="KW-0689">Ribosomal protein</keyword>
<evidence type="ECO:0000256" key="1">
    <source>
        <dbReference type="ARBA" id="ARBA00010254"/>
    </source>
</evidence>
<keyword evidence="3 6" id="KW-0694">RNA-binding</keyword>
<dbReference type="PROSITE" id="PS00056">
    <property type="entry name" value="RIBOSOMAL_S17"/>
    <property type="match status" value="1"/>
</dbReference>
<evidence type="ECO:0000256" key="3">
    <source>
        <dbReference type="ARBA" id="ARBA00022884"/>
    </source>
</evidence>
<dbReference type="OrthoDB" id="9811714at2"/>
<dbReference type="GO" id="GO:0019843">
    <property type="term" value="F:rRNA binding"/>
    <property type="evidence" value="ECO:0007669"/>
    <property type="project" value="UniProtKB-UniRule"/>
</dbReference>
<comment type="similarity">
    <text evidence="1 6 7">Belongs to the universal ribosomal protein uS17 family.</text>
</comment>
<dbReference type="NCBIfam" id="NF004123">
    <property type="entry name" value="PRK05610.1"/>
    <property type="match status" value="1"/>
</dbReference>
<keyword evidence="9" id="KW-1185">Reference proteome</keyword>
<dbReference type="GO" id="GO:0006412">
    <property type="term" value="P:translation"/>
    <property type="evidence" value="ECO:0007669"/>
    <property type="project" value="UniProtKB-UniRule"/>
</dbReference>
<dbReference type="AlphaFoldDB" id="A0A455TAP8"/>
<evidence type="ECO:0000256" key="4">
    <source>
        <dbReference type="ARBA" id="ARBA00022980"/>
    </source>
</evidence>
<protein>
    <recommendedName>
        <fullName evidence="6">Small ribosomal subunit protein uS17</fullName>
    </recommendedName>
</protein>
<comment type="function">
    <text evidence="6">One of the primary rRNA binding proteins, it binds specifically to the 5'-end of 16S ribosomal RNA.</text>
</comment>
<organism evidence="8 9">
    <name type="scientific">Buchnera aphidicola</name>
    <name type="common">Nipponaphis monzeni</name>
    <dbReference type="NCBI Taxonomy" id="2495405"/>
    <lineage>
        <taxon>Bacteria</taxon>
        <taxon>Pseudomonadati</taxon>
        <taxon>Pseudomonadota</taxon>
        <taxon>Gammaproteobacteria</taxon>
        <taxon>Enterobacterales</taxon>
        <taxon>Erwiniaceae</taxon>
        <taxon>Buchnera</taxon>
    </lineage>
</organism>
<evidence type="ECO:0000313" key="8">
    <source>
        <dbReference type="EMBL" id="BBI01392.1"/>
    </source>
</evidence>
<reference evidence="8 9" key="1">
    <citation type="journal article" date="2019" name="Proc. Natl. Acad. Sci. U.S.A.">
        <title>Exaggeration and cooption of innate immunity for social defense.</title>
        <authorList>
            <person name="Kutsukake M."/>
            <person name="Moriyama M."/>
            <person name="Shigenobu S."/>
            <person name="Meng X.-Y."/>
            <person name="Nikoh N."/>
            <person name="Noda C."/>
            <person name="Kobayashi S."/>
            <person name="Fukatsu T."/>
        </authorList>
    </citation>
    <scope>NUCLEOTIDE SEQUENCE [LARGE SCALE GENOMIC DNA]</scope>
    <source>
        <strain evidence="8 9">Nmo</strain>
    </source>
</reference>
<comment type="subunit">
    <text evidence="6">Part of the 30S ribosomal subunit.</text>
</comment>
<dbReference type="SUPFAM" id="SSF50249">
    <property type="entry name" value="Nucleic acid-binding proteins"/>
    <property type="match status" value="1"/>
</dbReference>
<dbReference type="NCBIfam" id="TIGR03635">
    <property type="entry name" value="uS17_bact"/>
    <property type="match status" value="1"/>
</dbReference>
<dbReference type="EMBL" id="AP019379">
    <property type="protein sequence ID" value="BBI01392.1"/>
    <property type="molecule type" value="Genomic_DNA"/>
</dbReference>
<dbReference type="InterPro" id="IPR019984">
    <property type="entry name" value="Ribosomal_uS17_bact/chlr"/>
</dbReference>
<dbReference type="InterPro" id="IPR012340">
    <property type="entry name" value="NA-bd_OB-fold"/>
</dbReference>
<dbReference type="InterPro" id="IPR000266">
    <property type="entry name" value="Ribosomal_uS17"/>
</dbReference>
<dbReference type="CDD" id="cd00364">
    <property type="entry name" value="Ribosomal_uS17"/>
    <property type="match status" value="1"/>
</dbReference>
<evidence type="ECO:0000256" key="5">
    <source>
        <dbReference type="ARBA" id="ARBA00023274"/>
    </source>
</evidence>
<accession>A0A455TAP8</accession>
<dbReference type="RefSeq" id="WP_158345151.1">
    <property type="nucleotide sequence ID" value="NZ_AP019379.1"/>
</dbReference>
<evidence type="ECO:0000256" key="2">
    <source>
        <dbReference type="ARBA" id="ARBA00022730"/>
    </source>
</evidence>
<gene>
    <name evidence="6 8" type="primary">rpsQ</name>
    <name evidence="8" type="ORF">BUCNMO_389</name>
</gene>
<dbReference type="Pfam" id="PF00366">
    <property type="entry name" value="Ribosomal_S17"/>
    <property type="match status" value="1"/>
</dbReference>
<dbReference type="PANTHER" id="PTHR10744:SF1">
    <property type="entry name" value="SMALL RIBOSOMAL SUBUNIT PROTEIN US17M"/>
    <property type="match status" value="1"/>
</dbReference>
<dbReference type="PRINTS" id="PR00973">
    <property type="entry name" value="RIBOSOMALS17"/>
</dbReference>
<evidence type="ECO:0000313" key="9">
    <source>
        <dbReference type="Proteomes" id="UP000317544"/>
    </source>
</evidence>
<dbReference type="GO" id="GO:0022627">
    <property type="term" value="C:cytosolic small ribosomal subunit"/>
    <property type="evidence" value="ECO:0007669"/>
    <property type="project" value="UniProtKB-UniRule"/>
</dbReference>
<dbReference type="InterPro" id="IPR019979">
    <property type="entry name" value="Ribosomal_uS17_CS"/>
</dbReference>
<keyword evidence="5 6" id="KW-0687">Ribonucleoprotein</keyword>
<name>A0A455TAP8_9GAMM</name>
<dbReference type="HAMAP" id="MF_01345_B">
    <property type="entry name" value="Ribosomal_uS17_B"/>
    <property type="match status" value="1"/>
</dbReference>
<dbReference type="PANTHER" id="PTHR10744">
    <property type="entry name" value="40S RIBOSOMAL PROTEIN S11 FAMILY MEMBER"/>
    <property type="match status" value="1"/>
</dbReference>
<dbReference type="Proteomes" id="UP000317544">
    <property type="component" value="Chromosome"/>
</dbReference>
<dbReference type="GO" id="GO:0003735">
    <property type="term" value="F:structural constituent of ribosome"/>
    <property type="evidence" value="ECO:0007669"/>
    <property type="project" value="UniProtKB-UniRule"/>
</dbReference>
<evidence type="ECO:0000256" key="7">
    <source>
        <dbReference type="RuleBase" id="RU003872"/>
    </source>
</evidence>